<organism evidence="2">
    <name type="scientific">Culicoides sonorensis</name>
    <name type="common">Biting midge</name>
    <dbReference type="NCBI Taxonomy" id="179676"/>
    <lineage>
        <taxon>Eukaryota</taxon>
        <taxon>Metazoa</taxon>
        <taxon>Ecdysozoa</taxon>
        <taxon>Arthropoda</taxon>
        <taxon>Hexapoda</taxon>
        <taxon>Insecta</taxon>
        <taxon>Pterygota</taxon>
        <taxon>Neoptera</taxon>
        <taxon>Endopterygota</taxon>
        <taxon>Diptera</taxon>
        <taxon>Nematocera</taxon>
        <taxon>Chironomoidea</taxon>
        <taxon>Ceratopogonidae</taxon>
        <taxon>Ceratopogoninae</taxon>
        <taxon>Culicoides</taxon>
        <taxon>Monoculicoides</taxon>
    </lineage>
</organism>
<dbReference type="InterPro" id="IPR029033">
    <property type="entry name" value="His_PPase_superfam"/>
</dbReference>
<dbReference type="Pfam" id="PF00300">
    <property type="entry name" value="His_Phos_1"/>
    <property type="match status" value="1"/>
</dbReference>
<dbReference type="GO" id="GO:0016791">
    <property type="term" value="F:phosphatase activity"/>
    <property type="evidence" value="ECO:0007669"/>
    <property type="project" value="UniProtKB-ARBA"/>
</dbReference>
<dbReference type="InterPro" id="IPR051710">
    <property type="entry name" value="Phosphatase_SH3-domain"/>
</dbReference>
<gene>
    <name evidence="2" type="primary">CSON000617</name>
</gene>
<name>A0A336MEZ4_CULSO</name>
<dbReference type="PANTHER" id="PTHR16469">
    <property type="entry name" value="UBIQUITIN-ASSOCIATED AND SH3 DOMAIN-CONTAINING BA-RELATED"/>
    <property type="match status" value="1"/>
</dbReference>
<dbReference type="Gene3D" id="3.40.50.1240">
    <property type="entry name" value="Phosphoglycerate mutase-like"/>
    <property type="match status" value="1"/>
</dbReference>
<dbReference type="OMA" id="KWAITET"/>
<evidence type="ECO:0000313" key="1">
    <source>
        <dbReference type="EMBL" id="SSX09003.1"/>
    </source>
</evidence>
<sequence>MNFNNGLDQGAITKMATIVTKSAFDDPAKLHQIYDQIPHALKDAVPQSTATDDRRKIFVLRHGERVDLVFGKFVPYSFDEAGTYTRKDLNMPKSFPARRDFKQWDFDSPLTNIGLFQAKLIGESMKDAGEKINFAFCSPFFRCIQTCDETLRAMGLRDTVKICIEPGLMEFGQFYVDSLPEFYTPDELVEIGFNIDTNYEPLTTMEQLKLCVDETFTEYYQRNANVTTRIIENYYGNALISAHGTNLDMNTRLACGLEMRTTSEMSSVMMNVGFCALLAIAEDKNGKWAITETPLSQITHAKNARFDYRIFIDTD</sequence>
<dbReference type="AlphaFoldDB" id="A0A336MEZ4"/>
<dbReference type="CDD" id="cd07067">
    <property type="entry name" value="HP_PGM_like"/>
    <property type="match status" value="1"/>
</dbReference>
<dbReference type="EMBL" id="UFQS01001098">
    <property type="protein sequence ID" value="SSX09003.1"/>
    <property type="molecule type" value="Genomic_DNA"/>
</dbReference>
<reference evidence="1" key="1">
    <citation type="submission" date="2018-04" db="EMBL/GenBank/DDBJ databases">
        <authorList>
            <person name="Go L.Y."/>
            <person name="Mitchell J.A."/>
        </authorList>
    </citation>
    <scope>NUCLEOTIDE SEQUENCE</scope>
    <source>
        <tissue evidence="1">Whole organism</tissue>
    </source>
</reference>
<reference evidence="2" key="2">
    <citation type="submission" date="2018-07" db="EMBL/GenBank/DDBJ databases">
        <authorList>
            <person name="Quirk P.G."/>
            <person name="Krulwich T.A."/>
        </authorList>
    </citation>
    <scope>NUCLEOTIDE SEQUENCE</scope>
</reference>
<dbReference type="SUPFAM" id="SSF53254">
    <property type="entry name" value="Phosphoglycerate mutase-like"/>
    <property type="match status" value="1"/>
</dbReference>
<dbReference type="EMBL" id="UFQT01001098">
    <property type="protein sequence ID" value="SSX28914.1"/>
    <property type="molecule type" value="Genomic_DNA"/>
</dbReference>
<dbReference type="InterPro" id="IPR013078">
    <property type="entry name" value="His_Pase_superF_clade-1"/>
</dbReference>
<proteinExistence type="predicted"/>
<protein>
    <submittedName>
        <fullName evidence="2">CSON000617 protein</fullName>
    </submittedName>
</protein>
<evidence type="ECO:0000313" key="2">
    <source>
        <dbReference type="EMBL" id="SSX28914.1"/>
    </source>
</evidence>
<accession>A0A336MEZ4</accession>
<dbReference type="VEuPathDB" id="VectorBase:CSON000617"/>
<dbReference type="PANTHER" id="PTHR16469:SF27">
    <property type="entry name" value="UBIQUITIN-ASSOCIATED AND SH3 DOMAIN-CONTAINING BA-RELATED"/>
    <property type="match status" value="1"/>
</dbReference>